<proteinExistence type="predicted"/>
<evidence type="ECO:0000313" key="2">
    <source>
        <dbReference type="Proteomes" id="UP000798602"/>
    </source>
</evidence>
<evidence type="ECO:0000313" key="1">
    <source>
        <dbReference type="EMBL" id="NBL65365.1"/>
    </source>
</evidence>
<sequence length="443" mass="49398">NLENDQAITNIVYFSQNGNDFDYKVIRYFPSDNWLESYRNNPNTLFSGTIEGFNSTQVELSGVTYAKGGSMQCPIAQIPVWICAANNAHSFDDYVSGVCRVGENRIVAYNTVWGDCPNSGGGEGSGGGNPGNNGNPGQEIIEIPTKPVVFQSFFQTFYNNSLNFAQQQYLNDYPDVKADIENYIDAQGTINGVVSNEAMGFTKSAIDALIEGGAVDFALQVIIDPSFSNNSILMNVYNLFGGMPTFKNYLQNFEGSFSVAHLKLAAASDLPDNANAQTSLPENYVVTITFNTDNLNRPNLSIARTMIHEIIHAEIFRKLLSNYNQPSLDGLTYSDIIAMKDNFPGIYDYYIRWRQNIPAGMNINSAQHQMMAQHYRNIIVQAMKEFDNSYSEELYQALAWVGLMGSGTMDETTGLPAQPTLSWQNVPQQERLQIRQIIRDFEN</sequence>
<reference evidence="2" key="1">
    <citation type="submission" date="2020-01" db="EMBL/GenBank/DDBJ databases">
        <title>Sphingomonas sp. strain CSW-10.</title>
        <authorList>
            <person name="Chen W.-M."/>
        </authorList>
    </citation>
    <scope>NUCLEOTIDE SEQUENCE [LARGE SCALE GENOMIC DNA]</scope>
    <source>
        <strain evidence="2">NST-5</strain>
    </source>
</reference>
<name>A0ABW9Z917_9FLAO</name>
<dbReference type="Proteomes" id="UP000798602">
    <property type="component" value="Unassembled WGS sequence"/>
</dbReference>
<comment type="caution">
    <text evidence="1">The sequence shown here is derived from an EMBL/GenBank/DDBJ whole genome shotgun (WGS) entry which is preliminary data.</text>
</comment>
<accession>A0ABW9Z917</accession>
<organism evidence="1 2">
    <name type="scientific">Flavobacterium ichthyis</name>
    <dbReference type="NCBI Taxonomy" id="2698827"/>
    <lineage>
        <taxon>Bacteria</taxon>
        <taxon>Pseudomonadati</taxon>
        <taxon>Bacteroidota</taxon>
        <taxon>Flavobacteriia</taxon>
        <taxon>Flavobacteriales</taxon>
        <taxon>Flavobacteriaceae</taxon>
        <taxon>Flavobacterium</taxon>
    </lineage>
</organism>
<gene>
    <name evidence="1" type="ORF">GV828_09165</name>
</gene>
<dbReference type="EMBL" id="JAABLM010000010">
    <property type="protein sequence ID" value="NBL65365.1"/>
    <property type="molecule type" value="Genomic_DNA"/>
</dbReference>
<feature type="non-terminal residue" evidence="1">
    <location>
        <position position="1"/>
    </location>
</feature>
<protein>
    <submittedName>
        <fullName evidence="1">Uncharacterized protein</fullName>
    </submittedName>
</protein>
<keyword evidence="2" id="KW-1185">Reference proteome</keyword>